<evidence type="ECO:0000313" key="2">
    <source>
        <dbReference type="EMBL" id="EAQ02953.1"/>
    </source>
</evidence>
<sequence length="202" mass="22214">MSRKPRIALIVTSTRDARYADTPAEWMLSQAQARDDLEVELVDLKDFDLPFFNEPASNLWMPSSDPKAVAWQEKIAQFDGFIFAVAEYNHSVSGALKNALDQAYKEWVRKPMTAIAYGSMGAARALEHLRNIAVELQMVPVRGAVHIGGADFFTVHPMGAGKPLSEIEENIAPAAKNALDDLVWWAKATMAAREADAQAQAA</sequence>
<dbReference type="STRING" id="252305.OB2597_16265"/>
<dbReference type="InterPro" id="IPR050712">
    <property type="entry name" value="NAD(P)H-dep_reductase"/>
</dbReference>
<proteinExistence type="predicted"/>
<dbReference type="OrthoDB" id="9812295at2"/>
<dbReference type="GO" id="GO:0005829">
    <property type="term" value="C:cytosol"/>
    <property type="evidence" value="ECO:0007669"/>
    <property type="project" value="TreeGrafter"/>
</dbReference>
<protein>
    <submittedName>
        <fullName evidence="2">Probable reductase</fullName>
    </submittedName>
</protein>
<dbReference type="Pfam" id="PF03358">
    <property type="entry name" value="FMN_red"/>
    <property type="match status" value="1"/>
</dbReference>
<dbReference type="InterPro" id="IPR005025">
    <property type="entry name" value="FMN_Rdtase-like_dom"/>
</dbReference>
<dbReference type="SUPFAM" id="SSF52218">
    <property type="entry name" value="Flavoproteins"/>
    <property type="match status" value="1"/>
</dbReference>
<dbReference type="Gene3D" id="3.40.50.360">
    <property type="match status" value="1"/>
</dbReference>
<gene>
    <name evidence="2" type="ORF">OB2597_16265</name>
</gene>
<dbReference type="AlphaFoldDB" id="A3TZD5"/>
<keyword evidence="3" id="KW-1185">Reference proteome</keyword>
<dbReference type="InterPro" id="IPR029039">
    <property type="entry name" value="Flavoprotein-like_sf"/>
</dbReference>
<organism evidence="2 3">
    <name type="scientific">Pseudooceanicola batsensis (strain ATCC BAA-863 / DSM 15984 / KCTC 12145 / HTCC2597)</name>
    <name type="common">Oceanicola batsensis</name>
    <dbReference type="NCBI Taxonomy" id="252305"/>
    <lineage>
        <taxon>Bacteria</taxon>
        <taxon>Pseudomonadati</taxon>
        <taxon>Pseudomonadota</taxon>
        <taxon>Alphaproteobacteria</taxon>
        <taxon>Rhodobacterales</taxon>
        <taxon>Paracoccaceae</taxon>
        <taxon>Pseudooceanicola</taxon>
    </lineage>
</organism>
<dbReference type="EMBL" id="AAMO01000006">
    <property type="protein sequence ID" value="EAQ02953.1"/>
    <property type="molecule type" value="Genomic_DNA"/>
</dbReference>
<dbReference type="eggNOG" id="COG0431">
    <property type="taxonomic scope" value="Bacteria"/>
</dbReference>
<dbReference type="RefSeq" id="WP_009807462.1">
    <property type="nucleotide sequence ID" value="NZ_CH724131.1"/>
</dbReference>
<evidence type="ECO:0000313" key="3">
    <source>
        <dbReference type="Proteomes" id="UP000004318"/>
    </source>
</evidence>
<dbReference type="PANTHER" id="PTHR30543:SF21">
    <property type="entry name" value="NAD(P)H-DEPENDENT FMN REDUCTASE LOT6"/>
    <property type="match status" value="1"/>
</dbReference>
<dbReference type="GO" id="GO:0016491">
    <property type="term" value="F:oxidoreductase activity"/>
    <property type="evidence" value="ECO:0007669"/>
    <property type="project" value="InterPro"/>
</dbReference>
<dbReference type="HOGENOM" id="CLU_055322_2_2_5"/>
<dbReference type="GO" id="GO:0010181">
    <property type="term" value="F:FMN binding"/>
    <property type="evidence" value="ECO:0007669"/>
    <property type="project" value="TreeGrafter"/>
</dbReference>
<comment type="caution">
    <text evidence="2">The sequence shown here is derived from an EMBL/GenBank/DDBJ whole genome shotgun (WGS) entry which is preliminary data.</text>
</comment>
<name>A3TZD5_PSEBH</name>
<reference evidence="2 3" key="1">
    <citation type="journal article" date="2010" name="J. Bacteriol.">
        <title>Genome sequences of Oceanicola granulosus HTCC2516(T) and Oceanicola batsensis HTCC2597(TDelta).</title>
        <authorList>
            <person name="Thrash J.C."/>
            <person name="Cho J.C."/>
            <person name="Vergin K.L."/>
            <person name="Giovannoni S.J."/>
        </authorList>
    </citation>
    <scope>NUCLEOTIDE SEQUENCE [LARGE SCALE GENOMIC DNA]</scope>
    <source>
        <strain evidence="3">ATCC BAA-863 / DSM 15984 / KCTC 12145 / HTCC2597</strain>
    </source>
</reference>
<dbReference type="PANTHER" id="PTHR30543">
    <property type="entry name" value="CHROMATE REDUCTASE"/>
    <property type="match status" value="1"/>
</dbReference>
<accession>A3TZD5</accession>
<evidence type="ECO:0000259" key="1">
    <source>
        <dbReference type="Pfam" id="PF03358"/>
    </source>
</evidence>
<dbReference type="Proteomes" id="UP000004318">
    <property type="component" value="Unassembled WGS sequence"/>
</dbReference>
<feature type="domain" description="NADPH-dependent FMN reductase-like" evidence="1">
    <location>
        <begin position="5"/>
        <end position="148"/>
    </location>
</feature>